<keyword evidence="3 7" id="KW-0999">Mitochondrion inner membrane</keyword>
<dbReference type="Pfam" id="PF09731">
    <property type="entry name" value="Mitofilin"/>
    <property type="match status" value="1"/>
</dbReference>
<evidence type="ECO:0000256" key="5">
    <source>
        <dbReference type="ARBA" id="ARBA00023128"/>
    </source>
</evidence>
<evidence type="ECO:0000256" key="7">
    <source>
        <dbReference type="RuleBase" id="RU363000"/>
    </source>
</evidence>
<comment type="subunit">
    <text evidence="7">Component of the mitochondrial contact site and cristae organizing system (MICOS) complex.</text>
</comment>
<dbReference type="EMBL" id="CADCXU010023080">
    <property type="protein sequence ID" value="CAB0010658.1"/>
    <property type="molecule type" value="Genomic_DNA"/>
</dbReference>
<keyword evidence="4" id="KW-1133">Transmembrane helix</keyword>
<dbReference type="GO" id="GO:0042407">
    <property type="term" value="P:cristae formation"/>
    <property type="evidence" value="ECO:0007669"/>
    <property type="project" value="TreeGrafter"/>
</dbReference>
<gene>
    <name evidence="8" type="ORF">NTEN_LOCUS15687</name>
</gene>
<evidence type="ECO:0000256" key="6">
    <source>
        <dbReference type="ARBA" id="ARBA00023136"/>
    </source>
</evidence>
<feature type="non-terminal residue" evidence="8">
    <location>
        <position position="1"/>
    </location>
</feature>
<keyword evidence="9" id="KW-1185">Reference proteome</keyword>
<comment type="function">
    <text evidence="7">Component of the MICOS complex, a large protein complex of the mitochondrial inner membrane that plays crucial roles in the maintenance of crista junctions, inner membrane architecture, and formation of contact sites to the outer membrane.</text>
</comment>
<evidence type="ECO:0000313" key="9">
    <source>
        <dbReference type="Proteomes" id="UP000479000"/>
    </source>
</evidence>
<dbReference type="Proteomes" id="UP000479000">
    <property type="component" value="Unassembled WGS sequence"/>
</dbReference>
<dbReference type="GO" id="GO:0061617">
    <property type="term" value="C:MICOS complex"/>
    <property type="evidence" value="ECO:0007669"/>
    <property type="project" value="TreeGrafter"/>
</dbReference>
<name>A0A6H5H4C9_9HEMI</name>
<keyword evidence="6" id="KW-0472">Membrane</keyword>
<keyword evidence="5 7" id="KW-0496">Mitochondrion</keyword>
<dbReference type="PANTHER" id="PTHR15415:SF7">
    <property type="entry name" value="MICOS COMPLEX SUBUNIT MIC60"/>
    <property type="match status" value="1"/>
</dbReference>
<protein>
    <recommendedName>
        <fullName evidence="7">MICOS complex subunit MIC60</fullName>
    </recommendedName>
    <alternativeName>
        <fullName evidence="7">Mitofilin</fullName>
    </alternativeName>
</protein>
<reference evidence="8 9" key="1">
    <citation type="submission" date="2020-02" db="EMBL/GenBank/DDBJ databases">
        <authorList>
            <person name="Ferguson B K."/>
        </authorList>
    </citation>
    <scope>NUCLEOTIDE SEQUENCE [LARGE SCALE GENOMIC DNA]</scope>
</reference>
<proteinExistence type="inferred from homology"/>
<evidence type="ECO:0000256" key="2">
    <source>
        <dbReference type="ARBA" id="ARBA00022692"/>
    </source>
</evidence>
<evidence type="ECO:0000256" key="3">
    <source>
        <dbReference type="ARBA" id="ARBA00022792"/>
    </source>
</evidence>
<evidence type="ECO:0000313" key="8">
    <source>
        <dbReference type="EMBL" id="CAB0010658.1"/>
    </source>
</evidence>
<dbReference type="OrthoDB" id="10261039at2759"/>
<organism evidence="8 9">
    <name type="scientific">Nesidiocoris tenuis</name>
    <dbReference type="NCBI Taxonomy" id="355587"/>
    <lineage>
        <taxon>Eukaryota</taxon>
        <taxon>Metazoa</taxon>
        <taxon>Ecdysozoa</taxon>
        <taxon>Arthropoda</taxon>
        <taxon>Hexapoda</taxon>
        <taxon>Insecta</taxon>
        <taxon>Pterygota</taxon>
        <taxon>Neoptera</taxon>
        <taxon>Paraneoptera</taxon>
        <taxon>Hemiptera</taxon>
        <taxon>Heteroptera</taxon>
        <taxon>Panheteroptera</taxon>
        <taxon>Cimicomorpha</taxon>
        <taxon>Miridae</taxon>
        <taxon>Dicyphina</taxon>
        <taxon>Nesidiocoris</taxon>
    </lineage>
</organism>
<dbReference type="AlphaFoldDB" id="A0A6H5H4C9"/>
<comment type="subcellular location">
    <subcellularLocation>
        <location evidence="7">Mitochondrion inner membrane</location>
        <topology evidence="7">Single-pass membrane protein</topology>
    </subcellularLocation>
</comment>
<accession>A0A6H5H4C9</accession>
<dbReference type="PANTHER" id="PTHR15415">
    <property type="entry name" value="MITOFILIN"/>
    <property type="match status" value="1"/>
</dbReference>
<evidence type="ECO:0000256" key="4">
    <source>
        <dbReference type="ARBA" id="ARBA00022989"/>
    </source>
</evidence>
<keyword evidence="2 7" id="KW-0812">Transmembrane</keyword>
<comment type="similarity">
    <text evidence="1 7">Belongs to the MICOS complex subunit Mic60 family.</text>
</comment>
<dbReference type="InterPro" id="IPR019133">
    <property type="entry name" value="MIC60"/>
</dbReference>
<sequence>VVVELELPFPWSASILKNAGAFRLRTVDGCVVRPEYPYSNEKCTNHFEFSEDLCRLLEASIEKADRKLWAELRKKGEERDELVERAETSAHEKDDFVAVVMAALPDLAATRGVYSAPALKERYLTMHRVASRVGFLPEGGGSLPSMLIGFIKAILIITPANPIPCHELLNEPFDPAELDNFEILQRAQFYMDKGDWYMVLSYLNLLKGASRAVSSNFINELRLYLETKAIADSLMCHAAARFLAF</sequence>
<evidence type="ECO:0000256" key="1">
    <source>
        <dbReference type="ARBA" id="ARBA00010877"/>
    </source>
</evidence>